<dbReference type="SMART" id="SM00867">
    <property type="entry name" value="YceI"/>
    <property type="match status" value="1"/>
</dbReference>
<dbReference type="PANTHER" id="PTHR34406">
    <property type="entry name" value="PROTEIN YCEI"/>
    <property type="match status" value="1"/>
</dbReference>
<organism evidence="3 4">
    <name type="scientific">Haloechinothrix alba</name>
    <dbReference type="NCBI Taxonomy" id="664784"/>
    <lineage>
        <taxon>Bacteria</taxon>
        <taxon>Bacillati</taxon>
        <taxon>Actinomycetota</taxon>
        <taxon>Actinomycetes</taxon>
        <taxon>Pseudonocardiales</taxon>
        <taxon>Pseudonocardiaceae</taxon>
        <taxon>Haloechinothrix</taxon>
    </lineage>
</organism>
<gene>
    <name evidence="3" type="ORF">SAMN06265360_108116</name>
</gene>
<dbReference type="EMBL" id="FZNW01000008">
    <property type="protein sequence ID" value="SNR52009.1"/>
    <property type="molecule type" value="Genomic_DNA"/>
</dbReference>
<name>A0A238X2E6_9PSEU</name>
<evidence type="ECO:0000313" key="4">
    <source>
        <dbReference type="Proteomes" id="UP000198348"/>
    </source>
</evidence>
<proteinExistence type="inferred from homology"/>
<comment type="similarity">
    <text evidence="1">Belongs to the UPF0312 family.</text>
</comment>
<keyword evidence="4" id="KW-1185">Reference proteome</keyword>
<dbReference type="PANTHER" id="PTHR34406:SF1">
    <property type="entry name" value="PROTEIN YCEI"/>
    <property type="match status" value="1"/>
</dbReference>
<dbReference type="Gene3D" id="2.40.128.110">
    <property type="entry name" value="Lipid/polyisoprenoid-binding, YceI-like"/>
    <property type="match status" value="1"/>
</dbReference>
<dbReference type="AlphaFoldDB" id="A0A238X2E6"/>
<feature type="domain" description="Lipid/polyisoprenoid-binding YceI-like" evidence="2">
    <location>
        <begin position="21"/>
        <end position="185"/>
    </location>
</feature>
<dbReference type="InterPro" id="IPR036761">
    <property type="entry name" value="TTHA0802/YceI-like_sf"/>
</dbReference>
<dbReference type="InterPro" id="IPR007372">
    <property type="entry name" value="Lipid/polyisoprenoid-bd_YceI"/>
</dbReference>
<protein>
    <submittedName>
        <fullName evidence="3">Polyisoprenoid-binding protein YceI</fullName>
    </submittedName>
</protein>
<dbReference type="Proteomes" id="UP000198348">
    <property type="component" value="Unassembled WGS sequence"/>
</dbReference>
<evidence type="ECO:0000259" key="2">
    <source>
        <dbReference type="SMART" id="SM00867"/>
    </source>
</evidence>
<dbReference type="Pfam" id="PF04264">
    <property type="entry name" value="YceI"/>
    <property type="match status" value="1"/>
</dbReference>
<sequence length="188" mass="20277">MFNNLKGTRMTTATTALPTGTWVIDPAHSEVTFKVRHLGLARVRGEFTSFRGQIVTGESVTDSTVTAEIDVASLDTGNENRDQHVRSADFFDADNHPTMGFRSVSITPDGDAYRIDGEISWRGYTVPVSLHTEFHGVGQNPANNDATTLGASAEATINRLDFGVGEPGNAILSEQVKIILEIEAALQS</sequence>
<evidence type="ECO:0000256" key="1">
    <source>
        <dbReference type="ARBA" id="ARBA00008812"/>
    </source>
</evidence>
<accession>A0A238X2E6</accession>
<reference evidence="3 4" key="1">
    <citation type="submission" date="2017-06" db="EMBL/GenBank/DDBJ databases">
        <authorList>
            <person name="Kim H.J."/>
            <person name="Triplett B.A."/>
        </authorList>
    </citation>
    <scope>NUCLEOTIDE SEQUENCE [LARGE SCALE GENOMIC DNA]</scope>
    <source>
        <strain evidence="3 4">DSM 45207</strain>
    </source>
</reference>
<dbReference type="SUPFAM" id="SSF101874">
    <property type="entry name" value="YceI-like"/>
    <property type="match status" value="1"/>
</dbReference>
<evidence type="ECO:0000313" key="3">
    <source>
        <dbReference type="EMBL" id="SNR52009.1"/>
    </source>
</evidence>